<dbReference type="EMBL" id="BPLR01014530">
    <property type="protein sequence ID" value="GIY69429.1"/>
    <property type="molecule type" value="Genomic_DNA"/>
</dbReference>
<reference evidence="1 2" key="1">
    <citation type="submission" date="2021-06" db="EMBL/GenBank/DDBJ databases">
        <title>Caerostris extrusa draft genome.</title>
        <authorList>
            <person name="Kono N."/>
            <person name="Arakawa K."/>
        </authorList>
    </citation>
    <scope>NUCLEOTIDE SEQUENCE [LARGE SCALE GENOMIC DNA]</scope>
</reference>
<proteinExistence type="predicted"/>
<organism evidence="1 2">
    <name type="scientific">Caerostris extrusa</name>
    <name type="common">Bark spider</name>
    <name type="synonym">Caerostris bankana</name>
    <dbReference type="NCBI Taxonomy" id="172846"/>
    <lineage>
        <taxon>Eukaryota</taxon>
        <taxon>Metazoa</taxon>
        <taxon>Ecdysozoa</taxon>
        <taxon>Arthropoda</taxon>
        <taxon>Chelicerata</taxon>
        <taxon>Arachnida</taxon>
        <taxon>Araneae</taxon>
        <taxon>Araneomorphae</taxon>
        <taxon>Entelegynae</taxon>
        <taxon>Araneoidea</taxon>
        <taxon>Araneidae</taxon>
        <taxon>Caerostris</taxon>
    </lineage>
</organism>
<gene>
    <name evidence="1" type="ORF">CEXT_333091</name>
</gene>
<dbReference type="AlphaFoldDB" id="A0AAV4VHG9"/>
<evidence type="ECO:0000313" key="2">
    <source>
        <dbReference type="Proteomes" id="UP001054945"/>
    </source>
</evidence>
<comment type="caution">
    <text evidence="1">The sequence shown here is derived from an EMBL/GenBank/DDBJ whole genome shotgun (WGS) entry which is preliminary data.</text>
</comment>
<evidence type="ECO:0000313" key="1">
    <source>
        <dbReference type="EMBL" id="GIY69429.1"/>
    </source>
</evidence>
<dbReference type="Proteomes" id="UP001054945">
    <property type="component" value="Unassembled WGS sequence"/>
</dbReference>
<name>A0AAV4VHG9_CAEEX</name>
<keyword evidence="2" id="KW-1185">Reference proteome</keyword>
<accession>A0AAV4VHG9</accession>
<sequence>MTQGPHARIGSAEESAVVSDAIRKSPGRDDLGFRCLTRWGGKMLQFPRYGAILKAMSHAQFGEAAAKYKAPSTSYDGFKASVVTANKIIDAPVKVV</sequence>
<protein>
    <submittedName>
        <fullName evidence="1">Uncharacterized protein</fullName>
    </submittedName>
</protein>